<proteinExistence type="predicted"/>
<name>D8SJY8_SELML</name>
<dbReference type="Proteomes" id="UP000001514">
    <property type="component" value="Unassembled WGS sequence"/>
</dbReference>
<sequence length="297" mass="32165">MVRARRLVRATIPRHVVGLPSPATPHSRRVAVQAPIDGGEACNVYIASASRIYRLKADLPCSSVLEGKEGLLVPSDSRILEAEKLEHCPHRAEVQCIALSNPSQEALLASVDSYGHLMVSKLSKGTSYAVSPPDPGAGEGGWAGCVFSPHQPSLITVARGFAKSIDIYDRDVHVRTFHTLQCPTALTFLHGAAPSVLAISEGPQYLGLEMRGARPEFSCKVTGIAFSATKQSYVFAHGLDYEVAGGEWNEDDFEGTIKRSFGFRGDSRWLGMDKCLDKDFLAGWSENGSIFIGDFEN</sequence>
<dbReference type="PANTHER" id="PTHR47467">
    <property type="entry name" value="OS01G0867200 PROTEIN"/>
    <property type="match status" value="1"/>
</dbReference>
<dbReference type="KEGG" id="smo:SELMODRAFT_422913"/>
<organism evidence="2">
    <name type="scientific">Selaginella moellendorffii</name>
    <name type="common">Spikemoss</name>
    <dbReference type="NCBI Taxonomy" id="88036"/>
    <lineage>
        <taxon>Eukaryota</taxon>
        <taxon>Viridiplantae</taxon>
        <taxon>Streptophyta</taxon>
        <taxon>Embryophyta</taxon>
        <taxon>Tracheophyta</taxon>
        <taxon>Lycopodiopsida</taxon>
        <taxon>Selaginellales</taxon>
        <taxon>Selaginellaceae</taxon>
        <taxon>Selaginella</taxon>
    </lineage>
</organism>
<accession>D8SJY8</accession>
<gene>
    <name evidence="1" type="ORF">SELMODRAFT_422913</name>
</gene>
<protein>
    <submittedName>
        <fullName evidence="1">Uncharacterized protein</fullName>
    </submittedName>
</protein>
<dbReference type="HOGENOM" id="CLU_065890_0_0_1"/>
<evidence type="ECO:0000313" key="2">
    <source>
        <dbReference type="Proteomes" id="UP000001514"/>
    </source>
</evidence>
<dbReference type="eggNOG" id="ENOG502QVYF">
    <property type="taxonomic scope" value="Eukaryota"/>
</dbReference>
<dbReference type="Gramene" id="EFJ15135">
    <property type="protein sequence ID" value="EFJ15135"/>
    <property type="gene ID" value="SELMODRAFT_422913"/>
</dbReference>
<reference evidence="1 2" key="1">
    <citation type="journal article" date="2011" name="Science">
        <title>The Selaginella genome identifies genetic changes associated with the evolution of vascular plants.</title>
        <authorList>
            <person name="Banks J.A."/>
            <person name="Nishiyama T."/>
            <person name="Hasebe M."/>
            <person name="Bowman J.L."/>
            <person name="Gribskov M."/>
            <person name="dePamphilis C."/>
            <person name="Albert V.A."/>
            <person name="Aono N."/>
            <person name="Aoyama T."/>
            <person name="Ambrose B.A."/>
            <person name="Ashton N.W."/>
            <person name="Axtell M.J."/>
            <person name="Barker E."/>
            <person name="Barker M.S."/>
            <person name="Bennetzen J.L."/>
            <person name="Bonawitz N.D."/>
            <person name="Chapple C."/>
            <person name="Cheng C."/>
            <person name="Correa L.G."/>
            <person name="Dacre M."/>
            <person name="DeBarry J."/>
            <person name="Dreyer I."/>
            <person name="Elias M."/>
            <person name="Engstrom E.M."/>
            <person name="Estelle M."/>
            <person name="Feng L."/>
            <person name="Finet C."/>
            <person name="Floyd S.K."/>
            <person name="Frommer W.B."/>
            <person name="Fujita T."/>
            <person name="Gramzow L."/>
            <person name="Gutensohn M."/>
            <person name="Harholt J."/>
            <person name="Hattori M."/>
            <person name="Heyl A."/>
            <person name="Hirai T."/>
            <person name="Hiwatashi Y."/>
            <person name="Ishikawa M."/>
            <person name="Iwata M."/>
            <person name="Karol K.G."/>
            <person name="Koehler B."/>
            <person name="Kolukisaoglu U."/>
            <person name="Kubo M."/>
            <person name="Kurata T."/>
            <person name="Lalonde S."/>
            <person name="Li K."/>
            <person name="Li Y."/>
            <person name="Litt A."/>
            <person name="Lyons E."/>
            <person name="Manning G."/>
            <person name="Maruyama T."/>
            <person name="Michael T.P."/>
            <person name="Mikami K."/>
            <person name="Miyazaki S."/>
            <person name="Morinaga S."/>
            <person name="Murata T."/>
            <person name="Mueller-Roeber B."/>
            <person name="Nelson D.R."/>
            <person name="Obara M."/>
            <person name="Oguri Y."/>
            <person name="Olmstead R.G."/>
            <person name="Onodera N."/>
            <person name="Petersen B.L."/>
            <person name="Pils B."/>
            <person name="Prigge M."/>
            <person name="Rensing S.A."/>
            <person name="Riano-Pachon D.M."/>
            <person name="Roberts A.W."/>
            <person name="Sato Y."/>
            <person name="Scheller H.V."/>
            <person name="Schulz B."/>
            <person name="Schulz C."/>
            <person name="Shakirov E.V."/>
            <person name="Shibagaki N."/>
            <person name="Shinohara N."/>
            <person name="Shippen D.E."/>
            <person name="Soerensen I."/>
            <person name="Sotooka R."/>
            <person name="Sugimoto N."/>
            <person name="Sugita M."/>
            <person name="Sumikawa N."/>
            <person name="Tanurdzic M."/>
            <person name="Theissen G."/>
            <person name="Ulvskov P."/>
            <person name="Wakazuki S."/>
            <person name="Weng J.K."/>
            <person name="Willats W.W."/>
            <person name="Wipf D."/>
            <person name="Wolf P.G."/>
            <person name="Yang L."/>
            <person name="Zimmer A.D."/>
            <person name="Zhu Q."/>
            <person name="Mitros T."/>
            <person name="Hellsten U."/>
            <person name="Loque D."/>
            <person name="Otillar R."/>
            <person name="Salamov A."/>
            <person name="Schmutz J."/>
            <person name="Shapiro H."/>
            <person name="Lindquist E."/>
            <person name="Lucas S."/>
            <person name="Rokhsar D."/>
            <person name="Grigoriev I.V."/>
        </authorList>
    </citation>
    <scope>NUCLEOTIDE SEQUENCE [LARGE SCALE GENOMIC DNA]</scope>
</reference>
<dbReference type="OMA" id="ERGGCAN"/>
<dbReference type="PANTHER" id="PTHR47467:SF1">
    <property type="entry name" value="WD40 REPEAT-CONTAINING PROTEIN"/>
    <property type="match status" value="1"/>
</dbReference>
<dbReference type="SUPFAM" id="SSF101908">
    <property type="entry name" value="Putative isomerase YbhE"/>
    <property type="match status" value="1"/>
</dbReference>
<evidence type="ECO:0000313" key="1">
    <source>
        <dbReference type="EMBL" id="EFJ15135.1"/>
    </source>
</evidence>
<keyword evidence="2" id="KW-1185">Reference proteome</keyword>
<dbReference type="InParanoid" id="D8SJY8"/>
<dbReference type="AlphaFoldDB" id="D8SJY8"/>
<dbReference type="EMBL" id="GL377624">
    <property type="protein sequence ID" value="EFJ15135.1"/>
    <property type="molecule type" value="Genomic_DNA"/>
</dbReference>